<dbReference type="AlphaFoldDB" id="A0A381NRN3"/>
<organism evidence="1">
    <name type="scientific">marine metagenome</name>
    <dbReference type="NCBI Taxonomy" id="408172"/>
    <lineage>
        <taxon>unclassified sequences</taxon>
        <taxon>metagenomes</taxon>
        <taxon>ecological metagenomes</taxon>
    </lineage>
</organism>
<accession>A0A381NRN3</accession>
<feature type="non-terminal residue" evidence="1">
    <location>
        <position position="1"/>
    </location>
</feature>
<proteinExistence type="predicted"/>
<evidence type="ECO:0000313" key="1">
    <source>
        <dbReference type="EMBL" id="SUZ57265.1"/>
    </source>
</evidence>
<dbReference type="EMBL" id="UINC01000552">
    <property type="protein sequence ID" value="SUZ57265.1"/>
    <property type="molecule type" value="Genomic_DNA"/>
</dbReference>
<protein>
    <submittedName>
        <fullName evidence="1">Uncharacterized protein</fullName>
    </submittedName>
</protein>
<name>A0A381NRN3_9ZZZZ</name>
<gene>
    <name evidence="1" type="ORF">METZ01_LOCUS10119</name>
</gene>
<sequence>SQALFEFILDIDEESEKDADRILKDLKRLLPWW</sequence>
<reference evidence="1" key="1">
    <citation type="submission" date="2018-05" db="EMBL/GenBank/DDBJ databases">
        <authorList>
            <person name="Lanie J.A."/>
            <person name="Ng W.-L."/>
            <person name="Kazmierczak K.M."/>
            <person name="Andrzejewski T.M."/>
            <person name="Davidsen T.M."/>
            <person name="Wayne K.J."/>
            <person name="Tettelin H."/>
            <person name="Glass J.I."/>
            <person name="Rusch D."/>
            <person name="Podicherti R."/>
            <person name="Tsui H.-C.T."/>
            <person name="Winkler M.E."/>
        </authorList>
    </citation>
    <scope>NUCLEOTIDE SEQUENCE</scope>
</reference>